<dbReference type="GO" id="GO:0006355">
    <property type="term" value="P:regulation of DNA-templated transcription"/>
    <property type="evidence" value="ECO:0007669"/>
    <property type="project" value="InterPro"/>
</dbReference>
<dbReference type="Gene3D" id="1.10.10.10">
    <property type="entry name" value="Winged helix-like DNA-binding domain superfamily/Winged helix DNA-binding domain"/>
    <property type="match status" value="1"/>
</dbReference>
<dbReference type="SMART" id="SM00421">
    <property type="entry name" value="HTH_LUXR"/>
    <property type="match status" value="1"/>
</dbReference>
<dbReference type="PANTHER" id="PTHR45566:SF1">
    <property type="entry name" value="HTH-TYPE TRANSCRIPTIONAL REGULATOR YHJB-RELATED"/>
    <property type="match status" value="1"/>
</dbReference>
<dbReference type="EMBL" id="FZTC01000052">
    <property type="protein sequence ID" value="SNU38182.1"/>
    <property type="molecule type" value="Genomic_DNA"/>
</dbReference>
<reference evidence="7" key="1">
    <citation type="submission" date="2017-08" db="EMBL/GenBank/DDBJ databases">
        <authorList>
            <person name="Brisse S."/>
        </authorList>
    </citation>
    <scope>NUCLEOTIDE SEQUENCE [LARGE SCALE GENOMIC DNA]</scope>
    <source>
        <strain evidence="7">06D021</strain>
    </source>
</reference>
<dbReference type="AlphaFoldDB" id="A0A285BBA1"/>
<dbReference type="PROSITE" id="PS00622">
    <property type="entry name" value="HTH_LUXR_1"/>
    <property type="match status" value="1"/>
</dbReference>
<dbReference type="Proteomes" id="UP000254571">
    <property type="component" value="Unassembled WGS sequence"/>
</dbReference>
<dbReference type="InterPro" id="IPR036388">
    <property type="entry name" value="WH-like_DNA-bd_sf"/>
</dbReference>
<dbReference type="EMBL" id="JBCGEM010000006">
    <property type="protein sequence ID" value="MEM0624319.1"/>
    <property type="molecule type" value="Genomic_DNA"/>
</dbReference>
<name>A0A285BBA1_9ENTR</name>
<dbReference type="PROSITE" id="PS50043">
    <property type="entry name" value="HTH_LUXR_2"/>
    <property type="match status" value="1"/>
</dbReference>
<dbReference type="PRINTS" id="PR00038">
    <property type="entry name" value="HTHLUXR"/>
</dbReference>
<dbReference type="InterPro" id="IPR051015">
    <property type="entry name" value="EvgA-like"/>
</dbReference>
<dbReference type="Proteomes" id="UP000557483">
    <property type="component" value="Unassembled WGS sequence"/>
</dbReference>
<protein>
    <submittedName>
        <fullName evidence="5 6">Regulator</fullName>
    </submittedName>
    <submittedName>
        <fullName evidence="3">Response regulator transcription factor</fullName>
    </submittedName>
</protein>
<keyword evidence="1 5" id="KW-0238">DNA-binding</keyword>
<proteinExistence type="predicted"/>
<evidence type="ECO:0000313" key="4">
    <source>
        <dbReference type="EMBL" id="MEM0624319.1"/>
    </source>
</evidence>
<evidence type="ECO:0000313" key="5">
    <source>
        <dbReference type="EMBL" id="SNU38182.1"/>
    </source>
</evidence>
<organism evidence="5 7">
    <name type="scientific">Klebsiella grimontii</name>
    <dbReference type="NCBI Taxonomy" id="2058152"/>
    <lineage>
        <taxon>Bacteria</taxon>
        <taxon>Pseudomonadati</taxon>
        <taxon>Pseudomonadota</taxon>
        <taxon>Gammaproteobacteria</taxon>
        <taxon>Enterobacterales</taxon>
        <taxon>Enterobacteriaceae</taxon>
        <taxon>Klebsiella/Raoultella group</taxon>
        <taxon>Klebsiella</taxon>
    </lineage>
</organism>
<dbReference type="EMBL" id="UGMX01000002">
    <property type="protein sequence ID" value="STW04006.1"/>
    <property type="molecule type" value="Genomic_DNA"/>
</dbReference>
<evidence type="ECO:0000313" key="10">
    <source>
        <dbReference type="Proteomes" id="UP001458070"/>
    </source>
</evidence>
<evidence type="ECO:0000256" key="1">
    <source>
        <dbReference type="ARBA" id="ARBA00023125"/>
    </source>
</evidence>
<evidence type="ECO:0000313" key="3">
    <source>
        <dbReference type="EMBL" id="MBA8124412.1"/>
    </source>
</evidence>
<evidence type="ECO:0000313" key="7">
    <source>
        <dbReference type="Proteomes" id="UP000220639"/>
    </source>
</evidence>
<dbReference type="PANTHER" id="PTHR45566">
    <property type="entry name" value="HTH-TYPE TRANSCRIPTIONAL REGULATOR YHJB-RELATED"/>
    <property type="match status" value="1"/>
</dbReference>
<dbReference type="GO" id="GO:0003677">
    <property type="term" value="F:DNA binding"/>
    <property type="evidence" value="ECO:0007669"/>
    <property type="project" value="UniProtKB-KW"/>
</dbReference>
<dbReference type="Proteomes" id="UP001458070">
    <property type="component" value="Unassembled WGS sequence"/>
</dbReference>
<evidence type="ECO:0000259" key="2">
    <source>
        <dbReference type="PROSITE" id="PS50043"/>
    </source>
</evidence>
<accession>A0A285BBA1</accession>
<dbReference type="Proteomes" id="UP000220639">
    <property type="component" value="Unassembled WGS sequence"/>
</dbReference>
<dbReference type="RefSeq" id="WP_024359779.1">
    <property type="nucleotide sequence ID" value="NZ_CABGKG010000004.1"/>
</dbReference>
<reference evidence="6 8" key="3">
    <citation type="submission" date="2018-06" db="EMBL/GenBank/DDBJ databases">
        <authorList>
            <consortium name="Pathogen Informatics"/>
            <person name="Doyle S."/>
        </authorList>
    </citation>
    <scope>NUCLEOTIDE SEQUENCE [LARGE SCALE GENOMIC DNA]</scope>
    <source>
        <strain evidence="6 8">NCTC9149</strain>
    </source>
</reference>
<dbReference type="GeneID" id="97393001"/>
<dbReference type="EMBL" id="JABXRN010000001">
    <property type="protein sequence ID" value="MBA8124412.1"/>
    <property type="molecule type" value="Genomic_DNA"/>
</dbReference>
<dbReference type="InterPro" id="IPR016032">
    <property type="entry name" value="Sig_transdc_resp-reg_C-effctor"/>
</dbReference>
<dbReference type="InterPro" id="IPR000792">
    <property type="entry name" value="Tscrpt_reg_LuxR_C"/>
</dbReference>
<keyword evidence="10" id="KW-1185">Reference proteome</keyword>
<sequence>MQVIMFDRQSIFIHGMKIGLQQYIPEIDLFGTCQPEQLWQMLTAHPDALLILDGDMHSEFCCWLLQEKQLRFPQSQVLLTVSDNNKSWLQRALPYNVRGIVQREEGLQTFAQAINSVLLGLLRLPGDWLMTAEARDNKWVHLSQRQREVLQLLAAGDSNKEISRTLNISVGTVKAHLESLYRRLNVKNRTQAAMIFNSISET</sequence>
<feature type="domain" description="HTH luxR-type" evidence="2">
    <location>
        <begin position="135"/>
        <end position="200"/>
    </location>
</feature>
<evidence type="ECO:0000313" key="6">
    <source>
        <dbReference type="EMBL" id="STW04006.1"/>
    </source>
</evidence>
<dbReference type="Gene3D" id="3.40.50.2300">
    <property type="match status" value="1"/>
</dbReference>
<evidence type="ECO:0000313" key="8">
    <source>
        <dbReference type="Proteomes" id="UP000254571"/>
    </source>
</evidence>
<dbReference type="CDD" id="cd06170">
    <property type="entry name" value="LuxR_C_like"/>
    <property type="match status" value="1"/>
</dbReference>
<reference evidence="5" key="2">
    <citation type="submission" date="2017-08" db="EMBL/GenBank/DDBJ databases">
        <authorList>
            <person name="de Groot N.N."/>
        </authorList>
    </citation>
    <scope>NUCLEOTIDE SEQUENCE [LARGE SCALE GENOMIC DNA]</scope>
    <source>
        <strain evidence="5">06D021</strain>
    </source>
</reference>
<dbReference type="SUPFAM" id="SSF46894">
    <property type="entry name" value="C-terminal effector domain of the bipartite response regulators"/>
    <property type="match status" value="1"/>
</dbReference>
<reference evidence="3 9" key="4">
    <citation type="submission" date="2020-06" db="EMBL/GenBank/DDBJ databases">
        <title>REHAB project genomes.</title>
        <authorList>
            <person name="Shaw L.P."/>
        </authorList>
    </citation>
    <scope>NUCLEOTIDE SEQUENCE [LARGE SCALE GENOMIC DNA]</scope>
    <source>
        <strain evidence="3 9">RHBSTW-00092</strain>
    </source>
</reference>
<reference evidence="4 10" key="5">
    <citation type="submission" date="2024-04" db="EMBL/GenBank/DDBJ databases">
        <title>Draft genome assemblies of urinary isolates.</title>
        <authorList>
            <person name="Appleberry H."/>
            <person name="Kula A."/>
            <person name="Wolfe A.J."/>
            <person name="Putonti C."/>
        </authorList>
    </citation>
    <scope>NUCLEOTIDE SEQUENCE [LARGE SCALE GENOMIC DNA]</scope>
    <source>
        <strain evidence="4 10">UMB12529</strain>
    </source>
</reference>
<gene>
    <name evidence="5" type="primary">yhjB</name>
    <name evidence="4" type="ORF">AAFL32_10565</name>
    <name evidence="3" type="ORF">HV064_10955</name>
    <name evidence="5" type="ORF">KOSB73_70169</name>
    <name evidence="6" type="ORF">NCTC9149_00336</name>
</gene>
<dbReference type="Pfam" id="PF00196">
    <property type="entry name" value="GerE"/>
    <property type="match status" value="1"/>
</dbReference>
<evidence type="ECO:0000313" key="9">
    <source>
        <dbReference type="Proteomes" id="UP000557483"/>
    </source>
</evidence>